<sequence length="47" mass="5333">MASGEQFSFVLEKKIAERMNRVITVNDGRAVSVEEQGEDLVYTVERT</sequence>
<keyword evidence="4" id="KW-1185">Reference proteome</keyword>
<protein>
    <submittedName>
        <fullName evidence="1">Uncharacterized protein</fullName>
    </submittedName>
</protein>
<dbReference type="EMBL" id="MTKS01000071">
    <property type="protein sequence ID" value="RWX51858.1"/>
    <property type="molecule type" value="Genomic_DNA"/>
</dbReference>
<evidence type="ECO:0000313" key="4">
    <source>
        <dbReference type="Proteomes" id="UP000288892"/>
    </source>
</evidence>
<organism evidence="1 3">
    <name type="scientific">Candidatus Electrothrix marina</name>
    <dbReference type="NCBI Taxonomy" id="1859130"/>
    <lineage>
        <taxon>Bacteria</taxon>
        <taxon>Pseudomonadati</taxon>
        <taxon>Thermodesulfobacteriota</taxon>
        <taxon>Desulfobulbia</taxon>
        <taxon>Desulfobulbales</taxon>
        <taxon>Desulfobulbaceae</taxon>
        <taxon>Candidatus Electrothrix</taxon>
    </lineage>
</organism>
<gene>
    <name evidence="1" type="ORF">VT99_11413</name>
    <name evidence="2" type="ORF">VU01_10715</name>
</gene>
<dbReference type="AlphaFoldDB" id="A0A3S3R1F3"/>
<accession>A0A3S3R1F3</accession>
<dbReference type="EMBL" id="MTKQ01000141">
    <property type="protein sequence ID" value="RWX47838.1"/>
    <property type="molecule type" value="Genomic_DNA"/>
</dbReference>
<evidence type="ECO:0000313" key="2">
    <source>
        <dbReference type="EMBL" id="RWX51858.1"/>
    </source>
</evidence>
<evidence type="ECO:0000313" key="1">
    <source>
        <dbReference type="EMBL" id="RWX47838.1"/>
    </source>
</evidence>
<evidence type="ECO:0000313" key="3">
    <source>
        <dbReference type="Proteomes" id="UP000286862"/>
    </source>
</evidence>
<comment type="caution">
    <text evidence="1">The sequence shown here is derived from an EMBL/GenBank/DDBJ whole genome shotgun (WGS) entry which is preliminary data.</text>
</comment>
<dbReference type="Proteomes" id="UP000286862">
    <property type="component" value="Unassembled WGS sequence"/>
</dbReference>
<dbReference type="Proteomes" id="UP000288892">
    <property type="component" value="Unassembled WGS sequence"/>
</dbReference>
<proteinExistence type="predicted"/>
<reference evidence="3 4" key="1">
    <citation type="submission" date="2017-01" db="EMBL/GenBank/DDBJ databases">
        <title>The cable genome- insights into the physiology and evolution of filamentous bacteria capable of sulfide oxidation via long distance electron transfer.</title>
        <authorList>
            <person name="Schreiber L."/>
            <person name="Bjerg J.T."/>
            <person name="Boggild A."/>
            <person name="Van De Vossenberg J."/>
            <person name="Meysman F."/>
            <person name="Nielsen L.P."/>
            <person name="Schramm A."/>
            <person name="Kjeldsen K.U."/>
        </authorList>
    </citation>
    <scope>NUCLEOTIDE SEQUENCE [LARGE SCALE GENOMIC DNA]</scope>
    <source>
        <strain evidence="1">A2</strain>
        <strain evidence="2">A5</strain>
    </source>
</reference>
<name>A0A3S3R1F3_9BACT</name>